<keyword evidence="1" id="KW-1133">Transmembrane helix</keyword>
<protein>
    <submittedName>
        <fullName evidence="2">Uncharacterized protein</fullName>
    </submittedName>
</protein>
<gene>
    <name evidence="2" type="ORF">KC573_02175</name>
</gene>
<sequence>MVPIAAAMIAVFTLFSLSLFQVGLIAKKPWGKLAWGGNYQVLPDKLRIASVASIAIYILFAVVFLEKAGLISVINNEAYTQNAMWFVAIYSGLGIFLNAISRSPLERKVMTPVALVLGVCALILALG</sequence>
<dbReference type="EMBL" id="JAGQKY010000079">
    <property type="protein sequence ID" value="MCA9397611.1"/>
    <property type="molecule type" value="Genomic_DNA"/>
</dbReference>
<accession>A0A955LWQ5</accession>
<feature type="transmembrane region" description="Helical" evidence="1">
    <location>
        <begin position="46"/>
        <end position="63"/>
    </location>
</feature>
<evidence type="ECO:0000313" key="2">
    <source>
        <dbReference type="EMBL" id="MCA9397611.1"/>
    </source>
</evidence>
<dbReference type="AlphaFoldDB" id="A0A955LWQ5"/>
<dbReference type="Proteomes" id="UP000699691">
    <property type="component" value="Unassembled WGS sequence"/>
</dbReference>
<reference evidence="2" key="1">
    <citation type="submission" date="2020-04" db="EMBL/GenBank/DDBJ databases">
        <authorList>
            <person name="Zhang T."/>
        </authorList>
    </citation>
    <scope>NUCLEOTIDE SEQUENCE</scope>
    <source>
        <strain evidence="2">HKST-UBA02</strain>
    </source>
</reference>
<keyword evidence="1" id="KW-0812">Transmembrane</keyword>
<feature type="transmembrane region" description="Helical" evidence="1">
    <location>
        <begin position="109"/>
        <end position="126"/>
    </location>
</feature>
<name>A0A955LWQ5_UNCKA</name>
<feature type="transmembrane region" description="Helical" evidence="1">
    <location>
        <begin position="83"/>
        <end position="100"/>
    </location>
</feature>
<keyword evidence="1" id="KW-0472">Membrane</keyword>
<evidence type="ECO:0000313" key="3">
    <source>
        <dbReference type="Proteomes" id="UP000699691"/>
    </source>
</evidence>
<comment type="caution">
    <text evidence="2">The sequence shown here is derived from an EMBL/GenBank/DDBJ whole genome shotgun (WGS) entry which is preliminary data.</text>
</comment>
<evidence type="ECO:0000256" key="1">
    <source>
        <dbReference type="SAM" id="Phobius"/>
    </source>
</evidence>
<organism evidence="2 3">
    <name type="scientific">candidate division WWE3 bacterium</name>
    <dbReference type="NCBI Taxonomy" id="2053526"/>
    <lineage>
        <taxon>Bacteria</taxon>
        <taxon>Katanobacteria</taxon>
    </lineage>
</organism>
<reference evidence="2" key="2">
    <citation type="journal article" date="2021" name="Microbiome">
        <title>Successional dynamics and alternative stable states in a saline activated sludge microbial community over 9 years.</title>
        <authorList>
            <person name="Wang Y."/>
            <person name="Ye J."/>
            <person name="Ju F."/>
            <person name="Liu L."/>
            <person name="Boyd J.A."/>
            <person name="Deng Y."/>
            <person name="Parks D.H."/>
            <person name="Jiang X."/>
            <person name="Yin X."/>
            <person name="Woodcroft B.J."/>
            <person name="Tyson G.W."/>
            <person name="Hugenholtz P."/>
            <person name="Polz M.F."/>
            <person name="Zhang T."/>
        </authorList>
    </citation>
    <scope>NUCLEOTIDE SEQUENCE</scope>
    <source>
        <strain evidence="2">HKST-UBA02</strain>
    </source>
</reference>
<feature type="transmembrane region" description="Helical" evidence="1">
    <location>
        <begin position="6"/>
        <end position="26"/>
    </location>
</feature>
<proteinExistence type="predicted"/>